<evidence type="ECO:0000256" key="4">
    <source>
        <dbReference type="ARBA" id="ARBA00022692"/>
    </source>
</evidence>
<comment type="similarity">
    <text evidence="7">Belongs to the binding-protein-dependent transport system permease family.</text>
</comment>
<dbReference type="PROSITE" id="PS50928">
    <property type="entry name" value="ABC_TM1"/>
    <property type="match status" value="1"/>
</dbReference>
<name>A0ABV4TPP0_9GAMM</name>
<evidence type="ECO:0000313" key="9">
    <source>
        <dbReference type="EMBL" id="MFA9459271.1"/>
    </source>
</evidence>
<keyword evidence="5 7" id="KW-1133">Transmembrane helix</keyword>
<dbReference type="PANTHER" id="PTHR47737">
    <property type="entry name" value="GLYCINE BETAINE/PROLINE BETAINE TRANSPORT SYSTEM PERMEASE PROTEIN PROW"/>
    <property type="match status" value="1"/>
</dbReference>
<feature type="transmembrane region" description="Helical" evidence="7">
    <location>
        <begin position="35"/>
        <end position="56"/>
    </location>
</feature>
<dbReference type="CDD" id="cd06261">
    <property type="entry name" value="TM_PBP2"/>
    <property type="match status" value="1"/>
</dbReference>
<evidence type="ECO:0000313" key="10">
    <source>
        <dbReference type="Proteomes" id="UP001575181"/>
    </source>
</evidence>
<feature type="transmembrane region" description="Helical" evidence="7">
    <location>
        <begin position="155"/>
        <end position="180"/>
    </location>
</feature>
<keyword evidence="4 7" id="KW-0812">Transmembrane</keyword>
<comment type="subcellular location">
    <subcellularLocation>
        <location evidence="1 7">Cell membrane</location>
        <topology evidence="1 7">Multi-pass membrane protein</topology>
    </subcellularLocation>
</comment>
<reference evidence="9 10" key="1">
    <citation type="submission" date="2024-08" db="EMBL/GenBank/DDBJ databases">
        <title>Whole-genome sequencing of halo(alkali)philic microorganisms from hypersaline lakes.</title>
        <authorList>
            <person name="Sorokin D.Y."/>
            <person name="Merkel A.Y."/>
            <person name="Messina E."/>
            <person name="Yakimov M."/>
        </authorList>
    </citation>
    <scope>NUCLEOTIDE SEQUENCE [LARGE SCALE GENOMIC DNA]</scope>
    <source>
        <strain evidence="9 10">Cl-TMA</strain>
    </source>
</reference>
<dbReference type="PANTHER" id="PTHR47737:SF1">
    <property type="entry name" value="GLYCINE BETAINE_PROLINE BETAINE TRANSPORT SYSTEM PERMEASE PROTEIN PROW"/>
    <property type="match status" value="1"/>
</dbReference>
<proteinExistence type="inferred from homology"/>
<dbReference type="Gene3D" id="1.10.3720.10">
    <property type="entry name" value="MetI-like"/>
    <property type="match status" value="1"/>
</dbReference>
<dbReference type="InterPro" id="IPR000515">
    <property type="entry name" value="MetI-like"/>
</dbReference>
<accession>A0ABV4TPP0</accession>
<evidence type="ECO:0000256" key="5">
    <source>
        <dbReference type="ARBA" id="ARBA00022989"/>
    </source>
</evidence>
<gene>
    <name evidence="9" type="ORF">ACERLL_00335</name>
</gene>
<dbReference type="RefSeq" id="WP_373654063.1">
    <property type="nucleotide sequence ID" value="NZ_JBGUAW010000001.1"/>
</dbReference>
<feature type="transmembrane region" description="Helical" evidence="7">
    <location>
        <begin position="266"/>
        <end position="286"/>
    </location>
</feature>
<dbReference type="InterPro" id="IPR035906">
    <property type="entry name" value="MetI-like_sf"/>
</dbReference>
<keyword evidence="2 7" id="KW-0813">Transport</keyword>
<evidence type="ECO:0000259" key="8">
    <source>
        <dbReference type="PROSITE" id="PS50928"/>
    </source>
</evidence>
<feature type="transmembrane region" description="Helical" evidence="7">
    <location>
        <begin position="63"/>
        <end position="82"/>
    </location>
</feature>
<evidence type="ECO:0000256" key="2">
    <source>
        <dbReference type="ARBA" id="ARBA00022448"/>
    </source>
</evidence>
<dbReference type="SUPFAM" id="SSF161098">
    <property type="entry name" value="MetI-like"/>
    <property type="match status" value="1"/>
</dbReference>
<organism evidence="9 10">
    <name type="scientific">Thiohalorhabdus methylotrophus</name>
    <dbReference type="NCBI Taxonomy" id="3242694"/>
    <lineage>
        <taxon>Bacteria</taxon>
        <taxon>Pseudomonadati</taxon>
        <taxon>Pseudomonadota</taxon>
        <taxon>Gammaproteobacteria</taxon>
        <taxon>Thiohalorhabdales</taxon>
        <taxon>Thiohalorhabdaceae</taxon>
        <taxon>Thiohalorhabdus</taxon>
    </lineage>
</organism>
<feature type="transmembrane region" description="Helical" evidence="7">
    <location>
        <begin position="112"/>
        <end position="135"/>
    </location>
</feature>
<evidence type="ECO:0000256" key="1">
    <source>
        <dbReference type="ARBA" id="ARBA00004651"/>
    </source>
</evidence>
<keyword evidence="6 7" id="KW-0472">Membrane</keyword>
<feature type="transmembrane region" description="Helical" evidence="7">
    <location>
        <begin position="88"/>
        <end position="105"/>
    </location>
</feature>
<keyword evidence="3" id="KW-1003">Cell membrane</keyword>
<dbReference type="EMBL" id="JBGUAW010000001">
    <property type="protein sequence ID" value="MFA9459271.1"/>
    <property type="molecule type" value="Genomic_DNA"/>
</dbReference>
<dbReference type="Proteomes" id="UP001575181">
    <property type="component" value="Unassembled WGS sequence"/>
</dbReference>
<comment type="caution">
    <text evidence="9">The sequence shown here is derived from an EMBL/GenBank/DDBJ whole genome shotgun (WGS) entry which is preliminary data.</text>
</comment>
<dbReference type="Pfam" id="PF00528">
    <property type="entry name" value="BPD_transp_1"/>
    <property type="match status" value="1"/>
</dbReference>
<evidence type="ECO:0000256" key="7">
    <source>
        <dbReference type="RuleBase" id="RU363032"/>
    </source>
</evidence>
<protein>
    <submittedName>
        <fullName evidence="9">ABC transporter permease</fullName>
    </submittedName>
</protein>
<feature type="domain" description="ABC transmembrane type-1" evidence="8">
    <location>
        <begin position="108"/>
        <end position="287"/>
    </location>
</feature>
<evidence type="ECO:0000256" key="3">
    <source>
        <dbReference type="ARBA" id="ARBA00022475"/>
    </source>
</evidence>
<feature type="transmembrane region" description="Helical" evidence="7">
    <location>
        <begin position="235"/>
        <end position="254"/>
    </location>
</feature>
<sequence length="318" mass="34052">MKGRYWALAAVLPPGASRAASPCEVPVAEFIERVVTWLLGNLQWLFDAVVAVVGGLTDALEWLLLAPPAWLLTGGIALLGAWRVGWRFALFALAALALVVGMGLWPDTVATLALVLSATVVSLVIGLPLGIWASRRDTVEKIIRPVLDFMQTMPAFVYLIPAVMFFSTGKVPGVIATIIFSMPPAVRLTNLGIRQVPRERVEAGLAFGCTPRQLLLKVQIPSALPSIMAGVNQNIMLALSMVVIASMIGAGGLGDVVLKGIQQLQVGLGFEGGIGVVILAIILDRITQSFGRQRRATVRQRLRELFLSGRHPGHGTED</sequence>
<evidence type="ECO:0000256" key="6">
    <source>
        <dbReference type="ARBA" id="ARBA00023136"/>
    </source>
</evidence>
<keyword evidence="10" id="KW-1185">Reference proteome</keyword>